<dbReference type="EMBL" id="AAKFQD010000001">
    <property type="protein sequence ID" value="ECR3229366.1"/>
    <property type="molecule type" value="Genomic_DNA"/>
</dbReference>
<evidence type="ECO:0000313" key="2">
    <source>
        <dbReference type="EMBL" id="ECR3229366.1"/>
    </source>
</evidence>
<dbReference type="InterPro" id="IPR011646">
    <property type="entry name" value="KAP_P-loop"/>
</dbReference>
<protein>
    <recommendedName>
        <fullName evidence="1">KAP NTPase domain-containing protein</fullName>
    </recommendedName>
</protein>
<evidence type="ECO:0000259" key="1">
    <source>
        <dbReference type="Pfam" id="PF07693"/>
    </source>
</evidence>
<dbReference type="InterPro" id="IPR027417">
    <property type="entry name" value="P-loop_NTPase"/>
</dbReference>
<feature type="domain" description="KAP NTPase" evidence="1">
    <location>
        <begin position="15"/>
        <end position="82"/>
    </location>
</feature>
<reference evidence="2" key="1">
    <citation type="submission" date="2019-09" db="EMBL/GenBank/DDBJ databases">
        <authorList>
            <person name="Ashton P.M."/>
            <person name="Dallman T."/>
            <person name="Nair S."/>
            <person name="De Pinna E."/>
            <person name="Peters T."/>
            <person name="Grant K."/>
        </authorList>
    </citation>
    <scope>NUCLEOTIDE SEQUENCE</scope>
    <source>
        <strain evidence="2">149183</strain>
    </source>
</reference>
<dbReference type="AlphaFoldDB" id="A0A6C7TKY8"/>
<dbReference type="Gene3D" id="3.40.50.300">
    <property type="entry name" value="P-loop containing nucleotide triphosphate hydrolases"/>
    <property type="match status" value="1"/>
</dbReference>
<comment type="caution">
    <text evidence="2">The sequence shown here is derived from an EMBL/GenBank/DDBJ whole genome shotgun (WGS) entry which is preliminary data.</text>
</comment>
<sequence>MEYTTINREQCKKTIEEIFEENKNKPITIAINGKWGIGKSYFWKNEIAPLLKKNLGITPIYTSIFGKKDENEIVKDLVSQFLTIENKNANTIRDFIEGTFKLFGKNIDMDLLFKFLKKEHMNNTIVCIDDFERLSDKILAQDILGLISELKENKGCSVVVIYNEDELFKEDNSNQENNNKNKLQKTKNKAIFEKYKEKVFDFQIQFAPPPIEQFYIFTPNNLRVNFDAYKYFPDIININQLLQTHHFTNLRELNRVNYIYQILLKNFSLENYPSKEFETIYNYLLYPITYAYHFGLKEEYFDENNINITVIADLISPHTSIYNNLLKILLFYLKEEFEFIQKTSFLGKPQLFPDPNGHPHVQKYKIFLQNCVEKIINDTIFHTEYIKEWDKKTSLKEASVNFFLKHKENIKSIPYMFGYRILSYAFDEERDIINPLNKTKSFALDLVIKEHEKEVLSLFNQWCDKAYDAIRTSGDIQSQAEYFWINRSNFYLPLKNTFKTLNIPLPQNEFIDLFSK</sequence>
<dbReference type="Pfam" id="PF07693">
    <property type="entry name" value="KAP_NTPase"/>
    <property type="match status" value="1"/>
</dbReference>
<organism evidence="2">
    <name type="scientific">Campylobacter coli</name>
    <dbReference type="NCBI Taxonomy" id="195"/>
    <lineage>
        <taxon>Bacteria</taxon>
        <taxon>Pseudomonadati</taxon>
        <taxon>Campylobacterota</taxon>
        <taxon>Epsilonproteobacteria</taxon>
        <taxon>Campylobacterales</taxon>
        <taxon>Campylobacteraceae</taxon>
        <taxon>Campylobacter</taxon>
    </lineage>
</organism>
<name>A0A6C7TKY8_CAMCO</name>
<dbReference type="SUPFAM" id="SSF52540">
    <property type="entry name" value="P-loop containing nucleoside triphosphate hydrolases"/>
    <property type="match status" value="1"/>
</dbReference>
<accession>A0A6C7TKY8</accession>
<gene>
    <name evidence="2" type="ORF">F1P34_00485</name>
</gene>
<proteinExistence type="predicted"/>